<protein>
    <submittedName>
        <fullName evidence="2">Uncharacterized protein</fullName>
    </submittedName>
</protein>
<proteinExistence type="predicted"/>
<comment type="caution">
    <text evidence="2">The sequence shown here is derived from an EMBL/GenBank/DDBJ whole genome shotgun (WGS) entry which is preliminary data.</text>
</comment>
<sequence length="77" mass="8413">MLLGLMCRLQGSKDNGLKKQLALGEHYSEEDMTGYLKKVVAAGFGQQVQEIDSSGSLEDCRSKTRNKNSVNMQTSAS</sequence>
<organism evidence="2 3">
    <name type="scientific">Lithocarpus litseifolius</name>
    <dbReference type="NCBI Taxonomy" id="425828"/>
    <lineage>
        <taxon>Eukaryota</taxon>
        <taxon>Viridiplantae</taxon>
        <taxon>Streptophyta</taxon>
        <taxon>Embryophyta</taxon>
        <taxon>Tracheophyta</taxon>
        <taxon>Spermatophyta</taxon>
        <taxon>Magnoliopsida</taxon>
        <taxon>eudicotyledons</taxon>
        <taxon>Gunneridae</taxon>
        <taxon>Pentapetalae</taxon>
        <taxon>rosids</taxon>
        <taxon>fabids</taxon>
        <taxon>Fagales</taxon>
        <taxon>Fagaceae</taxon>
        <taxon>Lithocarpus</taxon>
    </lineage>
</organism>
<keyword evidence="3" id="KW-1185">Reference proteome</keyword>
<evidence type="ECO:0000313" key="2">
    <source>
        <dbReference type="EMBL" id="KAL0006496.1"/>
    </source>
</evidence>
<reference evidence="2 3" key="1">
    <citation type="submission" date="2024-01" db="EMBL/GenBank/DDBJ databases">
        <title>A telomere-to-telomere, gap-free genome of sweet tea (Lithocarpus litseifolius).</title>
        <authorList>
            <person name="Zhou J."/>
        </authorList>
    </citation>
    <scope>NUCLEOTIDE SEQUENCE [LARGE SCALE GENOMIC DNA]</scope>
    <source>
        <strain evidence="2">Zhou-2022a</strain>
        <tissue evidence="2">Leaf</tissue>
    </source>
</reference>
<dbReference type="Proteomes" id="UP001459277">
    <property type="component" value="Unassembled WGS sequence"/>
</dbReference>
<dbReference type="AlphaFoldDB" id="A0AAW2DBH3"/>
<feature type="region of interest" description="Disordered" evidence="1">
    <location>
        <begin position="55"/>
        <end position="77"/>
    </location>
</feature>
<evidence type="ECO:0000256" key="1">
    <source>
        <dbReference type="SAM" id="MobiDB-lite"/>
    </source>
</evidence>
<feature type="compositionally biased region" description="Polar residues" evidence="1">
    <location>
        <begin position="67"/>
        <end position="77"/>
    </location>
</feature>
<dbReference type="EMBL" id="JAZDWU010000004">
    <property type="protein sequence ID" value="KAL0006496.1"/>
    <property type="molecule type" value="Genomic_DNA"/>
</dbReference>
<gene>
    <name evidence="2" type="ORF">SO802_014057</name>
</gene>
<evidence type="ECO:0000313" key="3">
    <source>
        <dbReference type="Proteomes" id="UP001459277"/>
    </source>
</evidence>
<accession>A0AAW2DBH3</accession>
<name>A0AAW2DBH3_9ROSI</name>